<dbReference type="InterPro" id="IPR032466">
    <property type="entry name" value="Metal_Hydrolase"/>
</dbReference>
<sequence length="991" mass="111194">MKIQNAAKGFLACAVVVGAQLDADVLQANVLLAGEQENAVHELAQGCYAIQSPTTGYYLKKFYKGGPVDNGLSYRFESIAAEDATHFFFKPTSFSNYMLTDKDGRYFASHLPAQISAGRYAGTFAEWEMEANGDSVNGFKFSFRGNALNMWLRHNYSDGGLYFFDLLNPTNRTSEAEFNLVAQADCTPFPEITVNVSGDKDALKGDASAPVRGFVDPHTHITSYEFMGGKMMHGKPFHRWGVETALSDSSSIHGPNGSLDLIGNLYTFGDPNMRYDTRGWPEFPWWPNHEQMSHSGYYYKWIERAYMSGLRLMVTDLVENEVLCKVQSTVNPGSWINPNSCNTMDSIRLQVQRLNEMQAYIDAQSGGPGKGFFQLVHSPEQAREVIANGQMAVLMGVEASETFNCGKKDKCNRNDIEAQLNELYDLGVRTLYPAHKFDNQLSGSRVEHGFINVGQLLATEKFFETKECDEDTGGNYFTSGFPIIGDVPFIKEILDVAGLNPQYDETIQHCNKHGLSELGVYLINRMIDKGMLIELDHTSKDSASAILDIVEARNYSGVISSHSWMSPSRNGAIHKNVKRLIHQGGFVAPYNWHANSIANSISNYLDEVEKTPYLNGVSFGTDMSGLGSQPGPRGDVDTNPLNYPFTSEFGFVFDKQVSGNRTFDLNVDGIAHYGMVADHIQDLREQAPSRIYESVMNSAEAYLQMWERAEANANEDYVNPLRPYVSIYNRKAGRCMDVPGHDDNLFNGTNVQIWDCDDDSYDQHWLYDKERQMFVNRADPTKCLDNRGQAYNNGEIVIWDCVDSDNLRWTYNGNVLASKHDSNIVADAYSTGNGGNVGQWEYHGADWQQWELRPFMPVHRWVDFRDKRSGKCLDVTNSQVANGTKVQLHDCNGTAAQQWYYDSIKGTLKSQLDGNMCLDVPNGDVSEGVQLQIWECQEGNLNQQFDRSNKAFRSRHNTNRVVDAAGTDNGAAIVMWEYHGGDNQKWRPSLN</sequence>
<dbReference type="Pfam" id="PF00652">
    <property type="entry name" value="Ricin_B_lectin"/>
    <property type="match status" value="2"/>
</dbReference>
<dbReference type="SUPFAM" id="SSF50370">
    <property type="entry name" value="Ricin B-like lectins"/>
    <property type="match status" value="2"/>
</dbReference>
<dbReference type="SMART" id="SM00458">
    <property type="entry name" value="RICIN"/>
    <property type="match status" value="2"/>
</dbReference>
<dbReference type="EMBL" id="JBHRSZ010000004">
    <property type="protein sequence ID" value="MFC3151281.1"/>
    <property type="molecule type" value="Genomic_DNA"/>
</dbReference>
<accession>A0ABV7HF45</accession>
<dbReference type="SUPFAM" id="SSF51556">
    <property type="entry name" value="Metallo-dependent hydrolases"/>
    <property type="match status" value="1"/>
</dbReference>
<dbReference type="Gene3D" id="2.80.10.50">
    <property type="match status" value="5"/>
</dbReference>
<feature type="domain" description="Ricin B lectin" evidence="1">
    <location>
        <begin position="858"/>
        <end position="989"/>
    </location>
</feature>
<protein>
    <submittedName>
        <fullName evidence="2">Ricin-type beta-trefoil lectin domain protein</fullName>
    </submittedName>
</protein>
<name>A0ABV7HF45_9GAMM</name>
<reference evidence="3" key="1">
    <citation type="journal article" date="2019" name="Int. J. Syst. Evol. Microbiol.">
        <title>The Global Catalogue of Microorganisms (GCM) 10K type strain sequencing project: providing services to taxonomists for standard genome sequencing and annotation.</title>
        <authorList>
            <consortium name="The Broad Institute Genomics Platform"/>
            <consortium name="The Broad Institute Genome Sequencing Center for Infectious Disease"/>
            <person name="Wu L."/>
            <person name="Ma J."/>
        </authorList>
    </citation>
    <scope>NUCLEOTIDE SEQUENCE [LARGE SCALE GENOMIC DNA]</scope>
    <source>
        <strain evidence="3">KCTC 52438</strain>
    </source>
</reference>
<organism evidence="2 3">
    <name type="scientific">Litoribrevibacter euphylliae</name>
    <dbReference type="NCBI Taxonomy" id="1834034"/>
    <lineage>
        <taxon>Bacteria</taxon>
        <taxon>Pseudomonadati</taxon>
        <taxon>Pseudomonadota</taxon>
        <taxon>Gammaproteobacteria</taxon>
        <taxon>Oceanospirillales</taxon>
        <taxon>Oceanospirillaceae</taxon>
        <taxon>Litoribrevibacter</taxon>
    </lineage>
</organism>
<dbReference type="RefSeq" id="WP_386719752.1">
    <property type="nucleotide sequence ID" value="NZ_JBHRSZ010000004.1"/>
</dbReference>
<evidence type="ECO:0000259" key="1">
    <source>
        <dbReference type="SMART" id="SM00458"/>
    </source>
</evidence>
<dbReference type="CDD" id="cd23499">
    <property type="entry name" value="beta-trefoil_Ricin_SCDase_rpt1"/>
    <property type="match status" value="1"/>
</dbReference>
<dbReference type="Gene3D" id="3.20.20.140">
    <property type="entry name" value="Metal-dependent hydrolases"/>
    <property type="match status" value="1"/>
</dbReference>
<comment type="caution">
    <text evidence="2">The sequence shown here is derived from an EMBL/GenBank/DDBJ whole genome shotgun (WGS) entry which is preliminary data.</text>
</comment>
<dbReference type="Proteomes" id="UP001595476">
    <property type="component" value="Unassembled WGS sequence"/>
</dbReference>
<evidence type="ECO:0000313" key="2">
    <source>
        <dbReference type="EMBL" id="MFC3151281.1"/>
    </source>
</evidence>
<gene>
    <name evidence="2" type="ORF">ACFOEK_09615</name>
</gene>
<feature type="domain" description="Ricin B lectin" evidence="1">
    <location>
        <begin position="722"/>
        <end position="853"/>
    </location>
</feature>
<proteinExistence type="predicted"/>
<keyword evidence="3" id="KW-1185">Reference proteome</keyword>
<dbReference type="PROSITE" id="PS50231">
    <property type="entry name" value="RICIN_B_LECTIN"/>
    <property type="match status" value="2"/>
</dbReference>
<evidence type="ECO:0000313" key="3">
    <source>
        <dbReference type="Proteomes" id="UP001595476"/>
    </source>
</evidence>
<dbReference type="InterPro" id="IPR035992">
    <property type="entry name" value="Ricin_B-like_lectins"/>
</dbReference>
<dbReference type="InterPro" id="IPR000772">
    <property type="entry name" value="Ricin_B_lectin"/>
</dbReference>